<dbReference type="EMBL" id="UZAG01016667">
    <property type="protein sequence ID" value="VDO29955.1"/>
    <property type="molecule type" value="Genomic_DNA"/>
</dbReference>
<accession>A0A0R3QT45</accession>
<dbReference type="AlphaFoldDB" id="A0A0R3QT45"/>
<reference evidence="2 3" key="2">
    <citation type="submission" date="2018-11" db="EMBL/GenBank/DDBJ databases">
        <authorList>
            <consortium name="Pathogen Informatics"/>
        </authorList>
    </citation>
    <scope>NUCLEOTIDE SEQUENCE [LARGE SCALE GENOMIC DNA]</scope>
</reference>
<keyword evidence="3" id="KW-1185">Reference proteome</keyword>
<name>A0A0R3QT45_9BILA</name>
<feature type="transmembrane region" description="Helical" evidence="1">
    <location>
        <begin position="36"/>
        <end position="54"/>
    </location>
</feature>
<feature type="transmembrane region" description="Helical" evidence="1">
    <location>
        <begin position="12"/>
        <end position="30"/>
    </location>
</feature>
<evidence type="ECO:0000256" key="1">
    <source>
        <dbReference type="SAM" id="Phobius"/>
    </source>
</evidence>
<sequence length="78" mass="9132">MDYIQMSIFTRALFVCSHCVISLLQIHVLSNLVCDCIIVMHILVLYIFTPYFYSSLSSLPYCKKEILYEQFWIGVVSK</sequence>
<keyword evidence="1" id="KW-1133">Transmembrane helix</keyword>
<reference evidence="4" key="1">
    <citation type="submission" date="2017-02" db="UniProtKB">
        <authorList>
            <consortium name="WormBaseParasite"/>
        </authorList>
    </citation>
    <scope>IDENTIFICATION</scope>
</reference>
<evidence type="ECO:0000313" key="4">
    <source>
        <dbReference type="WBParaSite" id="BTMF_0001089701-mRNA-1"/>
    </source>
</evidence>
<dbReference type="WBParaSite" id="BTMF_0001089701-mRNA-1">
    <property type="protein sequence ID" value="BTMF_0001089701-mRNA-1"/>
    <property type="gene ID" value="BTMF_0001089701"/>
</dbReference>
<keyword evidence="1" id="KW-0472">Membrane</keyword>
<proteinExistence type="predicted"/>
<keyword evidence="1" id="KW-0812">Transmembrane</keyword>
<gene>
    <name evidence="2" type="ORF">BTMF_LOCUS8929</name>
</gene>
<evidence type="ECO:0000313" key="3">
    <source>
        <dbReference type="Proteomes" id="UP000280834"/>
    </source>
</evidence>
<dbReference type="Proteomes" id="UP000280834">
    <property type="component" value="Unassembled WGS sequence"/>
</dbReference>
<protein>
    <submittedName>
        <fullName evidence="4">Ovule protein</fullName>
    </submittedName>
</protein>
<evidence type="ECO:0000313" key="2">
    <source>
        <dbReference type="EMBL" id="VDO29955.1"/>
    </source>
</evidence>
<organism evidence="4">
    <name type="scientific">Brugia timori</name>
    <dbReference type="NCBI Taxonomy" id="42155"/>
    <lineage>
        <taxon>Eukaryota</taxon>
        <taxon>Metazoa</taxon>
        <taxon>Ecdysozoa</taxon>
        <taxon>Nematoda</taxon>
        <taxon>Chromadorea</taxon>
        <taxon>Rhabditida</taxon>
        <taxon>Spirurina</taxon>
        <taxon>Spiruromorpha</taxon>
        <taxon>Filarioidea</taxon>
        <taxon>Onchocercidae</taxon>
        <taxon>Brugia</taxon>
    </lineage>
</organism>